<dbReference type="RefSeq" id="XP_067691176.1">
    <property type="nucleotide sequence ID" value="XM_067835805.1"/>
</dbReference>
<evidence type="ECO:0000256" key="1">
    <source>
        <dbReference type="SAM" id="MobiDB-lite"/>
    </source>
</evidence>
<keyword evidence="3" id="KW-1185">Reference proteome</keyword>
<comment type="caution">
    <text evidence="2">The sequence shown here is derived from an EMBL/GenBank/DDBJ whole genome shotgun (WGS) entry which is preliminary data.</text>
</comment>
<accession>A0A836HC37</accession>
<evidence type="ECO:0000313" key="2">
    <source>
        <dbReference type="EMBL" id="KAG5473983.1"/>
    </source>
</evidence>
<evidence type="ECO:0000313" key="3">
    <source>
        <dbReference type="Proteomes" id="UP000674179"/>
    </source>
</evidence>
<dbReference type="EMBL" id="JAFHKP010000029">
    <property type="protein sequence ID" value="KAG5473983.1"/>
    <property type="molecule type" value="Genomic_DNA"/>
</dbReference>
<feature type="region of interest" description="Disordered" evidence="1">
    <location>
        <begin position="260"/>
        <end position="283"/>
    </location>
</feature>
<protein>
    <submittedName>
        <fullName evidence="2">Uncharacterized protein</fullName>
    </submittedName>
</protein>
<reference evidence="2 3" key="1">
    <citation type="submission" date="2021-02" db="EMBL/GenBank/DDBJ databases">
        <title>Leishmania (Mundinia) enrietti genome sequencing and assembly.</title>
        <authorList>
            <person name="Almutairi H."/>
            <person name="Gatherer D."/>
        </authorList>
    </citation>
    <scope>NUCLEOTIDE SEQUENCE [LARGE SCALE GENOMIC DNA]</scope>
    <source>
        <strain evidence="2">CUR178</strain>
    </source>
</reference>
<feature type="compositionally biased region" description="Low complexity" evidence="1">
    <location>
        <begin position="520"/>
        <end position="537"/>
    </location>
</feature>
<sequence>MLSLLIDQCGADASDLPQLVRLNELIRAEGEEAGGGSSTTHSPPTTQAPPSPLAAPVTASVEVTRVAWQTAKFSAWPAPTPGEDHTMLGFLLTRCPRPEEQAQCTVLQQLHGLLLEETHEGSANEKADVSFVHHTTAPAHPAPSAVEDTIKPVQRQGHSVILGVIAAHDNWIDATTAVPSPALPHSLPSSPLSVPVPILPDAGDWKGTTTFFHAETVAASPLSAPPVTMPPVPAAAATGVAAAVTERSATTRGIDALRTHAPPLLPARTELRPKDNEQQSEGNRELATVLLSTHASLSEEPSASQSAHKVLAVGEGRRAESGAAAPLPPHYAPHLRPYGGRMPCAVNEALAARGSATAWLLAGGRATRPASATPSASRPKSGFARRFVAGLYERVSMTRAGALSSPILPHQRRHPQHLPQALAAGSGVGAARGHRACSDSSPLQGHLAGSWHGGQKVGAGRVSLTQERVSLLAQDVVTRPLFSTTAPLEYGHPNGAVGSGSLRPHRACPYHPGIGSPAVLPGLRPSRPASSLPRSGGTSAVEPLTSLMVVGTRIHLPSPHPVRRRYS</sequence>
<dbReference type="KEGG" id="lenr:94171315"/>
<dbReference type="Proteomes" id="UP000674179">
    <property type="component" value="Chromosome 29"/>
</dbReference>
<feature type="region of interest" description="Disordered" evidence="1">
    <location>
        <begin position="31"/>
        <end position="57"/>
    </location>
</feature>
<feature type="region of interest" description="Disordered" evidence="1">
    <location>
        <begin position="431"/>
        <end position="452"/>
    </location>
</feature>
<feature type="region of interest" description="Disordered" evidence="1">
    <location>
        <begin position="519"/>
        <end position="544"/>
    </location>
</feature>
<dbReference type="OrthoDB" id="267944at2759"/>
<dbReference type="AlphaFoldDB" id="A0A836HC37"/>
<name>A0A836HC37_LEIEN</name>
<gene>
    <name evidence="2" type="ORF">CUR178_04093</name>
</gene>
<dbReference type="GeneID" id="94171315"/>
<organism evidence="2 3">
    <name type="scientific">Leishmania enriettii</name>
    <dbReference type="NCBI Taxonomy" id="5663"/>
    <lineage>
        <taxon>Eukaryota</taxon>
        <taxon>Discoba</taxon>
        <taxon>Euglenozoa</taxon>
        <taxon>Kinetoplastea</taxon>
        <taxon>Metakinetoplastina</taxon>
        <taxon>Trypanosomatida</taxon>
        <taxon>Trypanosomatidae</taxon>
        <taxon>Leishmaniinae</taxon>
        <taxon>Leishmania</taxon>
    </lineage>
</organism>
<proteinExistence type="predicted"/>